<dbReference type="PROSITE" id="PS01091">
    <property type="entry name" value="TATD_3"/>
    <property type="match status" value="1"/>
</dbReference>
<gene>
    <name evidence="4" type="ordered locus">Mthe_1299</name>
</gene>
<dbReference type="KEGG" id="mtp:Mthe_1299"/>
<dbReference type="Proteomes" id="UP000000674">
    <property type="component" value="Chromosome"/>
</dbReference>
<keyword evidence="5" id="KW-1185">Reference proteome</keyword>
<feature type="binding site" evidence="3">
    <location>
        <position position="96"/>
    </location>
    <ligand>
        <name>a divalent metal cation</name>
        <dbReference type="ChEBI" id="CHEBI:60240"/>
        <label>1</label>
    </ligand>
</feature>
<accession>A0B8Q3</accession>
<evidence type="ECO:0000256" key="3">
    <source>
        <dbReference type="PIRSR" id="PIRSR005902-1"/>
    </source>
</evidence>
<sequence>MVEVIDAHCHLDFKHFNKDRMDVIERARASGVVEMINSGVDLQTNRETLKLARSHEFIHATLGLSPNSLDQMRPKDVDLVLDEIRQNSGEIIGVGEAGLDYYRCSDPALRRQQIDVFRKVILLAEELEKPLVIHARETEDIAFDLVKDMEKVVFHCYSGSLETMRKIVDRGFYVSIATVVCRSVKHQALARNVPLDQLLIETDSPFLSPRRGRNEPSFILDSLNLIARMRGMDPEDLATATVRNTRRIYGM</sequence>
<proteinExistence type="predicted"/>
<organism evidence="4 5">
    <name type="scientific">Methanothrix thermoacetophila (strain DSM 6194 / JCM 14653 / NBRC 101360 / PT)</name>
    <name type="common">Methanosaeta thermophila</name>
    <dbReference type="NCBI Taxonomy" id="349307"/>
    <lineage>
        <taxon>Archaea</taxon>
        <taxon>Methanobacteriati</taxon>
        <taxon>Methanobacteriota</taxon>
        <taxon>Stenosarchaea group</taxon>
        <taxon>Methanomicrobia</taxon>
        <taxon>Methanotrichales</taxon>
        <taxon>Methanotrichaceae</taxon>
        <taxon>Methanothrix</taxon>
    </lineage>
</organism>
<keyword evidence="1 3" id="KW-0479">Metal-binding</keyword>
<dbReference type="InterPro" id="IPR032466">
    <property type="entry name" value="Metal_Hydrolase"/>
</dbReference>
<dbReference type="Gene3D" id="3.20.20.140">
    <property type="entry name" value="Metal-dependent hydrolases"/>
    <property type="match status" value="1"/>
</dbReference>
<dbReference type="Pfam" id="PF01026">
    <property type="entry name" value="TatD_DNase"/>
    <property type="match status" value="1"/>
</dbReference>
<protein>
    <submittedName>
        <fullName evidence="4">Hydrolase, TatD family</fullName>
    </submittedName>
</protein>
<dbReference type="OrthoDB" id="26412at2157"/>
<dbReference type="GO" id="GO:0016788">
    <property type="term" value="F:hydrolase activity, acting on ester bonds"/>
    <property type="evidence" value="ECO:0007669"/>
    <property type="project" value="InterPro"/>
</dbReference>
<dbReference type="CDD" id="cd01310">
    <property type="entry name" value="TatD_DNAse"/>
    <property type="match status" value="1"/>
</dbReference>
<feature type="binding site" evidence="3">
    <location>
        <position position="8"/>
    </location>
    <ligand>
        <name>a divalent metal cation</name>
        <dbReference type="ChEBI" id="CHEBI:60240"/>
        <label>1</label>
    </ligand>
</feature>
<dbReference type="HOGENOM" id="CLU_031506_5_2_2"/>
<keyword evidence="2 4" id="KW-0378">Hydrolase</keyword>
<dbReference type="InterPro" id="IPR001130">
    <property type="entry name" value="TatD-like"/>
</dbReference>
<feature type="binding site" evidence="3">
    <location>
        <position position="155"/>
    </location>
    <ligand>
        <name>a divalent metal cation</name>
        <dbReference type="ChEBI" id="CHEBI:60240"/>
        <label>2</label>
    </ligand>
</feature>
<dbReference type="STRING" id="349307.Mthe_1299"/>
<evidence type="ECO:0000256" key="2">
    <source>
        <dbReference type="ARBA" id="ARBA00022801"/>
    </source>
</evidence>
<feature type="binding site" evidence="3">
    <location>
        <position position="203"/>
    </location>
    <ligand>
        <name>a divalent metal cation</name>
        <dbReference type="ChEBI" id="CHEBI:60240"/>
        <label>1</label>
    </ligand>
</feature>
<feature type="binding site" evidence="3">
    <location>
        <position position="10"/>
    </location>
    <ligand>
        <name>a divalent metal cation</name>
        <dbReference type="ChEBI" id="CHEBI:60240"/>
        <label>1</label>
    </ligand>
</feature>
<dbReference type="RefSeq" id="WP_011696469.1">
    <property type="nucleotide sequence ID" value="NC_008553.1"/>
</dbReference>
<reference evidence="4 5" key="1">
    <citation type="submission" date="2006-10" db="EMBL/GenBank/DDBJ databases">
        <title>Complete sequence of Methanosaeta thermophila PT.</title>
        <authorList>
            <consortium name="US DOE Joint Genome Institute"/>
            <person name="Copeland A."/>
            <person name="Lucas S."/>
            <person name="Lapidus A."/>
            <person name="Barry K."/>
            <person name="Detter J.C."/>
            <person name="Glavina del Rio T."/>
            <person name="Hammon N."/>
            <person name="Israni S."/>
            <person name="Pitluck S."/>
            <person name="Chain P."/>
            <person name="Malfatti S."/>
            <person name="Shin M."/>
            <person name="Vergez L."/>
            <person name="Schmutz J."/>
            <person name="Larimer F."/>
            <person name="Land M."/>
            <person name="Hauser L."/>
            <person name="Kyrpides N."/>
            <person name="Kim E."/>
            <person name="Smith K.S."/>
            <person name="Ingram-Smith C."/>
            <person name="Richardson P."/>
        </authorList>
    </citation>
    <scope>NUCLEOTIDE SEQUENCE [LARGE SCALE GENOMIC DNA]</scope>
    <source>
        <strain evidence="5">DSM 6194 / JCM 14653 / NBRC 101360 / PT</strain>
    </source>
</reference>
<dbReference type="PROSITE" id="PS01090">
    <property type="entry name" value="TATD_2"/>
    <property type="match status" value="1"/>
</dbReference>
<dbReference type="PIRSF" id="PIRSF005902">
    <property type="entry name" value="DNase_TatD"/>
    <property type="match status" value="1"/>
</dbReference>
<dbReference type="InterPro" id="IPR015991">
    <property type="entry name" value="TatD/YcfH-like"/>
</dbReference>
<dbReference type="PROSITE" id="PS01137">
    <property type="entry name" value="TATD_1"/>
    <property type="match status" value="1"/>
</dbReference>
<dbReference type="AlphaFoldDB" id="A0B8Q3"/>
<dbReference type="FunFam" id="3.20.20.140:FF:000005">
    <property type="entry name" value="TatD family hydrolase"/>
    <property type="match status" value="1"/>
</dbReference>
<evidence type="ECO:0000313" key="4">
    <source>
        <dbReference type="EMBL" id="ABK15077.1"/>
    </source>
</evidence>
<dbReference type="GeneID" id="4462940"/>
<name>A0B8Q3_METTP</name>
<dbReference type="GO" id="GO:0004536">
    <property type="term" value="F:DNA nuclease activity"/>
    <property type="evidence" value="ECO:0007669"/>
    <property type="project" value="InterPro"/>
</dbReference>
<dbReference type="GO" id="GO:0046872">
    <property type="term" value="F:metal ion binding"/>
    <property type="evidence" value="ECO:0007669"/>
    <property type="project" value="UniProtKB-KW"/>
</dbReference>
<dbReference type="SUPFAM" id="SSF51556">
    <property type="entry name" value="Metallo-dependent hydrolases"/>
    <property type="match status" value="1"/>
</dbReference>
<feature type="binding site" evidence="3">
    <location>
        <position position="134"/>
    </location>
    <ligand>
        <name>a divalent metal cation</name>
        <dbReference type="ChEBI" id="CHEBI:60240"/>
        <label>2</label>
    </ligand>
</feature>
<evidence type="ECO:0000256" key="1">
    <source>
        <dbReference type="ARBA" id="ARBA00022723"/>
    </source>
</evidence>
<evidence type="ECO:0000313" key="5">
    <source>
        <dbReference type="Proteomes" id="UP000000674"/>
    </source>
</evidence>
<dbReference type="PANTHER" id="PTHR46124:SF2">
    <property type="entry name" value="D-AMINOACYL-TRNA DEACYLASE"/>
    <property type="match status" value="1"/>
</dbReference>
<dbReference type="InterPro" id="IPR018228">
    <property type="entry name" value="DNase_TatD-rel_CS"/>
</dbReference>
<dbReference type="EMBL" id="CP000477">
    <property type="protein sequence ID" value="ABK15077.1"/>
    <property type="molecule type" value="Genomic_DNA"/>
</dbReference>
<dbReference type="NCBIfam" id="TIGR00010">
    <property type="entry name" value="YchF/TatD family DNA exonuclease"/>
    <property type="match status" value="1"/>
</dbReference>
<dbReference type="PANTHER" id="PTHR46124">
    <property type="entry name" value="D-AMINOACYL-TRNA DEACYLASE"/>
    <property type="match status" value="1"/>
</dbReference>